<dbReference type="RefSeq" id="WP_369868777.1">
    <property type="nucleotide sequence ID" value="NZ_JBGFFE010000007.1"/>
</dbReference>
<keyword evidence="3" id="KW-1185">Reference proteome</keyword>
<evidence type="ECO:0000313" key="3">
    <source>
        <dbReference type="Proteomes" id="UP001565220"/>
    </source>
</evidence>
<accession>A0ABV4DWE9</accession>
<dbReference type="EMBL" id="JBGFFE010000007">
    <property type="protein sequence ID" value="MEY8763373.1"/>
    <property type="molecule type" value="Genomic_DNA"/>
</dbReference>
<evidence type="ECO:0000259" key="1">
    <source>
        <dbReference type="Pfam" id="PF20038"/>
    </source>
</evidence>
<dbReference type="InterPro" id="IPR045403">
    <property type="entry name" value="HTH_59_Firmicutes_type"/>
</dbReference>
<protein>
    <submittedName>
        <fullName evidence="2">Helix-turn-helix domain-containing protein</fullName>
    </submittedName>
</protein>
<name>A0ABV4DWE9_9CLOT</name>
<feature type="domain" description="Helix-turn-helix" evidence="1">
    <location>
        <begin position="85"/>
        <end position="141"/>
    </location>
</feature>
<proteinExistence type="predicted"/>
<comment type="caution">
    <text evidence="2">The sequence shown here is derived from an EMBL/GenBank/DDBJ whole genome shotgun (WGS) entry which is preliminary data.</text>
</comment>
<dbReference type="Proteomes" id="UP001565220">
    <property type="component" value="Unassembled WGS sequence"/>
</dbReference>
<sequence>MLPQDFEEKAKEITGLTGKYTGRNMVKLEDGSTITLGDNVALQIIDNDDEYGSIMYDKYRTGSWESSSMSVYKRKDPDKILGGLLDDVYTLAEAAQKWGLSDGSVLRNAIRQGRFREDEYRQSGATWLITKPAMQRVYGKSVS</sequence>
<reference evidence="2 3" key="1">
    <citation type="submission" date="2024-08" db="EMBL/GenBank/DDBJ databases">
        <title>Clostridium lapicellarii sp. nov., and Clostridium renhuaiense sp. nov., two species isolated from the mud in a fermentation cellar used for producing sauce-flavour Chinese liquors.</title>
        <authorList>
            <person name="Yang F."/>
            <person name="Wang H."/>
            <person name="Chen L.Q."/>
            <person name="Zhou N."/>
            <person name="Lu J.J."/>
            <person name="Pu X.X."/>
            <person name="Wan B."/>
            <person name="Wang L."/>
            <person name="Liu S.J."/>
        </authorList>
    </citation>
    <scope>NUCLEOTIDE SEQUENCE [LARGE SCALE GENOMIC DNA]</scope>
    <source>
        <strain evidence="2 3">MT-113</strain>
    </source>
</reference>
<dbReference type="Pfam" id="PF20038">
    <property type="entry name" value="HTH_59"/>
    <property type="match status" value="1"/>
</dbReference>
<organism evidence="2 3">
    <name type="scientific">Clostridium lapidicellarium</name>
    <dbReference type="NCBI Taxonomy" id="3240931"/>
    <lineage>
        <taxon>Bacteria</taxon>
        <taxon>Bacillati</taxon>
        <taxon>Bacillota</taxon>
        <taxon>Clostridia</taxon>
        <taxon>Eubacteriales</taxon>
        <taxon>Clostridiaceae</taxon>
        <taxon>Clostridium</taxon>
    </lineage>
</organism>
<evidence type="ECO:0000313" key="2">
    <source>
        <dbReference type="EMBL" id="MEY8763373.1"/>
    </source>
</evidence>
<gene>
    <name evidence="2" type="ORF">AB8S09_06925</name>
</gene>